<sequence length="326" mass="37891">RSNTSWKFYISLRNEFSYLDFPELKDAEIVYSNYGWLLMSQINNGPLFFFNPLTRQKFQLPPTETEEPFDSVCFTSPPTSSDCFVFGIFGSSHSDETEYGLIRFGDEEWKIELYDGFMYANCPPVFHNGMYYCLDDEWRSFRVYDPTNHEWTICGHCPEKIEDSNDDEKNEENKDEHKDDEEEDEGEDEGEEDEEEEEEDDDEEEEEEVTQECHVVQVDGEIWGVFVMNNDRKVEVLKFDLSDKCWNKVESLGDKCLYVSPNGSFAEDCDGGSDKANKIYFNKFHGKNGVWYSLSSGMYHSVGGDFASKDAYGLTQVDYSTWIKST</sequence>
<name>A0A022RQR1_ERYGU</name>
<dbReference type="Proteomes" id="UP000030748">
    <property type="component" value="Unassembled WGS sequence"/>
</dbReference>
<protein>
    <recommendedName>
        <fullName evidence="2">KIB1-4 beta-propeller domain-containing protein</fullName>
    </recommendedName>
</protein>
<proteinExistence type="predicted"/>
<evidence type="ECO:0000256" key="1">
    <source>
        <dbReference type="SAM" id="MobiDB-lite"/>
    </source>
</evidence>
<feature type="domain" description="KIB1-4 beta-propeller" evidence="2">
    <location>
        <begin position="14"/>
        <end position="286"/>
    </location>
</feature>
<dbReference type="PANTHER" id="PTHR33127:SF5">
    <property type="entry name" value="TRANSMEMBRANE PROTEIN"/>
    <property type="match status" value="1"/>
</dbReference>
<reference evidence="3 4" key="1">
    <citation type="journal article" date="2013" name="Proc. Natl. Acad. Sci. U.S.A.">
        <title>Fine-scale variation in meiotic recombination in Mimulus inferred from population shotgun sequencing.</title>
        <authorList>
            <person name="Hellsten U."/>
            <person name="Wright K.M."/>
            <person name="Jenkins J."/>
            <person name="Shu S."/>
            <person name="Yuan Y."/>
            <person name="Wessler S.R."/>
            <person name="Schmutz J."/>
            <person name="Willis J.H."/>
            <person name="Rokhsar D.S."/>
        </authorList>
    </citation>
    <scope>NUCLEOTIDE SEQUENCE [LARGE SCALE GENOMIC DNA]</scope>
    <source>
        <strain evidence="4">cv. DUN x IM62</strain>
    </source>
</reference>
<gene>
    <name evidence="3" type="ORF">MIMGU_mgv1a018875mg</name>
</gene>
<feature type="non-terminal residue" evidence="3">
    <location>
        <position position="1"/>
    </location>
</feature>
<accession>A0A022RQR1</accession>
<dbReference type="EMBL" id="KI630292">
    <property type="protein sequence ID" value="EYU42389.1"/>
    <property type="molecule type" value="Genomic_DNA"/>
</dbReference>
<evidence type="ECO:0000313" key="4">
    <source>
        <dbReference type="Proteomes" id="UP000030748"/>
    </source>
</evidence>
<evidence type="ECO:0000259" key="2">
    <source>
        <dbReference type="Pfam" id="PF03478"/>
    </source>
</evidence>
<organism evidence="3 4">
    <name type="scientific">Erythranthe guttata</name>
    <name type="common">Yellow monkey flower</name>
    <name type="synonym">Mimulus guttatus</name>
    <dbReference type="NCBI Taxonomy" id="4155"/>
    <lineage>
        <taxon>Eukaryota</taxon>
        <taxon>Viridiplantae</taxon>
        <taxon>Streptophyta</taxon>
        <taxon>Embryophyta</taxon>
        <taxon>Tracheophyta</taxon>
        <taxon>Spermatophyta</taxon>
        <taxon>Magnoliopsida</taxon>
        <taxon>eudicotyledons</taxon>
        <taxon>Gunneridae</taxon>
        <taxon>Pentapetalae</taxon>
        <taxon>asterids</taxon>
        <taxon>lamiids</taxon>
        <taxon>Lamiales</taxon>
        <taxon>Phrymaceae</taxon>
        <taxon>Erythranthe</taxon>
    </lineage>
</organism>
<dbReference type="Pfam" id="PF03478">
    <property type="entry name" value="Beta-prop_KIB1-4"/>
    <property type="match status" value="1"/>
</dbReference>
<dbReference type="PANTHER" id="PTHR33127">
    <property type="entry name" value="TRANSMEMBRANE PROTEIN"/>
    <property type="match status" value="1"/>
</dbReference>
<feature type="region of interest" description="Disordered" evidence="1">
    <location>
        <begin position="160"/>
        <end position="214"/>
    </location>
</feature>
<feature type="compositionally biased region" description="Acidic residues" evidence="1">
    <location>
        <begin position="178"/>
        <end position="210"/>
    </location>
</feature>
<dbReference type="InterPro" id="IPR005174">
    <property type="entry name" value="KIB1-4_b-propeller"/>
</dbReference>
<dbReference type="AlphaFoldDB" id="A0A022RQR1"/>
<evidence type="ECO:0000313" key="3">
    <source>
        <dbReference type="EMBL" id="EYU42389.1"/>
    </source>
</evidence>
<keyword evidence="4" id="KW-1185">Reference proteome</keyword>